<dbReference type="RefSeq" id="WP_344223024.1">
    <property type="nucleotide sequence ID" value="NZ_BAAAQA010000001.1"/>
</dbReference>
<dbReference type="InterPro" id="IPR029044">
    <property type="entry name" value="Nucleotide-diphossugar_trans"/>
</dbReference>
<evidence type="ECO:0000313" key="7">
    <source>
        <dbReference type="Proteomes" id="UP001500166"/>
    </source>
</evidence>
<dbReference type="PANTHER" id="PTHR43179:SF12">
    <property type="entry name" value="GALACTOFURANOSYLTRANSFERASE GLFT2"/>
    <property type="match status" value="1"/>
</dbReference>
<comment type="similarity">
    <text evidence="2">Belongs to the glycosyltransferase 2 family.</text>
</comment>
<feature type="domain" description="Galactosyltransferase C-terminal" evidence="5">
    <location>
        <begin position="166"/>
        <end position="210"/>
    </location>
</feature>
<evidence type="ECO:0000256" key="3">
    <source>
        <dbReference type="ARBA" id="ARBA00022676"/>
    </source>
</evidence>
<evidence type="ECO:0000256" key="4">
    <source>
        <dbReference type="ARBA" id="ARBA00022679"/>
    </source>
</evidence>
<dbReference type="InterPro" id="IPR027791">
    <property type="entry name" value="Galactosyl_T_C"/>
</dbReference>
<dbReference type="Proteomes" id="UP001500166">
    <property type="component" value="Unassembled WGS sequence"/>
</dbReference>
<dbReference type="Gene3D" id="3.90.550.10">
    <property type="entry name" value="Spore Coat Polysaccharide Biosynthesis Protein SpsA, Chain A"/>
    <property type="match status" value="1"/>
</dbReference>
<dbReference type="SUPFAM" id="SSF53448">
    <property type="entry name" value="Nucleotide-diphospho-sugar transferases"/>
    <property type="match status" value="1"/>
</dbReference>
<organism evidence="6 7">
    <name type="scientific">Kocuria atrinae</name>
    <dbReference type="NCBI Taxonomy" id="592377"/>
    <lineage>
        <taxon>Bacteria</taxon>
        <taxon>Bacillati</taxon>
        <taxon>Actinomycetota</taxon>
        <taxon>Actinomycetes</taxon>
        <taxon>Micrococcales</taxon>
        <taxon>Micrococcaceae</taxon>
        <taxon>Kocuria</taxon>
    </lineage>
</organism>
<name>A0ABN2X9V3_9MICC</name>
<comment type="caution">
    <text evidence="6">The sequence shown here is derived from an EMBL/GenBank/DDBJ whole genome shotgun (WGS) entry which is preliminary data.</text>
</comment>
<sequence length="277" mass="30459">MRTALITIVSGRHEHLRRQLEWVSRLDPQPHAHVVVSMGDAQITDLVAAHGTQRGVVVVMDPADELPLASARNLGVATASDLGADAVVLLDVDCLPDSELIGDYDRALARLGSETAVISGRVKYLPDGMTDADYTSARVAEWGRDHPARVIPEGIELEKADPRMLWSLNIAATVESWNRIGGFDETYVGYGGEDTDFGQRLAAAGGSMRWTGLACAYHQYHPTVTPPVQHAVSIARNANLFRAKWGFDPMEGWLNQMLESGHLRREADQWRATERAR</sequence>
<evidence type="ECO:0000259" key="5">
    <source>
        <dbReference type="Pfam" id="PF02709"/>
    </source>
</evidence>
<evidence type="ECO:0000256" key="1">
    <source>
        <dbReference type="ARBA" id="ARBA00004776"/>
    </source>
</evidence>
<protein>
    <submittedName>
        <fullName evidence="6">Glycosyltransferase</fullName>
    </submittedName>
</protein>
<evidence type="ECO:0000313" key="6">
    <source>
        <dbReference type="EMBL" id="GAA2107529.1"/>
    </source>
</evidence>
<proteinExistence type="inferred from homology"/>
<reference evidence="6 7" key="1">
    <citation type="journal article" date="2019" name="Int. J. Syst. Evol. Microbiol.">
        <title>The Global Catalogue of Microorganisms (GCM) 10K type strain sequencing project: providing services to taxonomists for standard genome sequencing and annotation.</title>
        <authorList>
            <consortium name="The Broad Institute Genomics Platform"/>
            <consortium name="The Broad Institute Genome Sequencing Center for Infectious Disease"/>
            <person name="Wu L."/>
            <person name="Ma J."/>
        </authorList>
    </citation>
    <scope>NUCLEOTIDE SEQUENCE [LARGE SCALE GENOMIC DNA]</scope>
    <source>
        <strain evidence="6 7">JCM 15914</strain>
    </source>
</reference>
<keyword evidence="4" id="KW-0808">Transferase</keyword>
<dbReference type="Pfam" id="PF02709">
    <property type="entry name" value="Glyco_transf_7C"/>
    <property type="match status" value="1"/>
</dbReference>
<accession>A0ABN2X9V3</accession>
<keyword evidence="3" id="KW-0328">Glycosyltransferase</keyword>
<dbReference type="EMBL" id="BAAAQA010000001">
    <property type="protein sequence ID" value="GAA2107529.1"/>
    <property type="molecule type" value="Genomic_DNA"/>
</dbReference>
<comment type="pathway">
    <text evidence="1">Cell wall biogenesis; cell wall polysaccharide biosynthesis.</text>
</comment>
<evidence type="ECO:0000256" key="2">
    <source>
        <dbReference type="ARBA" id="ARBA00006739"/>
    </source>
</evidence>
<dbReference type="PANTHER" id="PTHR43179">
    <property type="entry name" value="RHAMNOSYLTRANSFERASE WBBL"/>
    <property type="match status" value="1"/>
</dbReference>
<gene>
    <name evidence="6" type="ORF">GCM10009824_00040</name>
</gene>
<keyword evidence="7" id="KW-1185">Reference proteome</keyword>